<feature type="transmembrane region" description="Helical" evidence="1">
    <location>
        <begin position="21"/>
        <end position="42"/>
    </location>
</feature>
<dbReference type="OrthoDB" id="1938754at2"/>
<keyword evidence="1" id="KW-0812">Transmembrane</keyword>
<dbReference type="EMBL" id="CP018335">
    <property type="protein sequence ID" value="APM40827.1"/>
    <property type="molecule type" value="Genomic_DNA"/>
</dbReference>
<keyword evidence="1" id="KW-1133">Transmembrane helix</keyword>
<feature type="transmembrane region" description="Helical" evidence="1">
    <location>
        <begin position="260"/>
        <end position="281"/>
    </location>
</feature>
<evidence type="ECO:0000313" key="2">
    <source>
        <dbReference type="EMBL" id="APM40827.1"/>
    </source>
</evidence>
<accession>A0A1L5FCW8</accession>
<keyword evidence="1" id="KW-0472">Membrane</keyword>
<feature type="transmembrane region" description="Helical" evidence="1">
    <location>
        <begin position="175"/>
        <end position="193"/>
    </location>
</feature>
<feature type="transmembrane region" description="Helical" evidence="1">
    <location>
        <begin position="106"/>
        <end position="139"/>
    </location>
</feature>
<protein>
    <submittedName>
        <fullName evidence="2">Uncharacterized protein</fullName>
    </submittedName>
</protein>
<gene>
    <name evidence="2" type="ORF">BS101_20000</name>
</gene>
<feature type="transmembrane region" description="Helical" evidence="1">
    <location>
        <begin position="205"/>
        <end position="227"/>
    </location>
</feature>
<evidence type="ECO:0000313" key="3">
    <source>
        <dbReference type="Proteomes" id="UP000184604"/>
    </source>
</evidence>
<organism evidence="2 3">
    <name type="scientific">Clostridium kluyveri</name>
    <dbReference type="NCBI Taxonomy" id="1534"/>
    <lineage>
        <taxon>Bacteria</taxon>
        <taxon>Bacillati</taxon>
        <taxon>Bacillota</taxon>
        <taxon>Clostridia</taxon>
        <taxon>Eubacteriales</taxon>
        <taxon>Clostridiaceae</taxon>
        <taxon>Clostridium</taxon>
    </lineage>
</organism>
<dbReference type="AlphaFoldDB" id="A0A1L5FCW8"/>
<proteinExistence type="predicted"/>
<sequence>MNVNFKKHTIINLVKLNLKTYNLLNRIIFSLILFVIILYQILYRLNTFGITYGLNINFWDGIFRVLSYPMLFLGLYFPFIIMITSSSKHTKNKYITFIMIRTNKKINWIISKIITSLILSLIFVITFFLSVFTISYIFFGFSTNWSITILNPNSLKLVRELYVNSFVFQLIPIKAYFISFLEIYLCTVIVINIRDILINYISKVYIVNLILSGYLFFNIVCNVYDLYDGIFGLSNYIGLDTMSLIWHHKFYNFNYYRFTVAQSLAISLMFLIILTAINLAMHRKLLVVHD</sequence>
<feature type="transmembrane region" description="Helical" evidence="1">
    <location>
        <begin position="62"/>
        <end position="85"/>
    </location>
</feature>
<reference evidence="2 3" key="1">
    <citation type="submission" date="2016-12" db="EMBL/GenBank/DDBJ databases">
        <title>Complete genome sequence of Clostridium kluyveri JZZ isolated from the pit mud of a Chinese flavor liquor-making factory.</title>
        <authorList>
            <person name="Wang Y."/>
        </authorList>
    </citation>
    <scope>NUCLEOTIDE SEQUENCE [LARGE SCALE GENOMIC DNA]</scope>
    <source>
        <strain evidence="2 3">JZZ</strain>
    </source>
</reference>
<dbReference type="RefSeq" id="WP_073540385.1">
    <property type="nucleotide sequence ID" value="NZ_CP018335.1"/>
</dbReference>
<name>A0A1L5FCW8_CLOKL</name>
<dbReference type="Proteomes" id="UP000184604">
    <property type="component" value="Chromosome"/>
</dbReference>
<evidence type="ECO:0000256" key="1">
    <source>
        <dbReference type="SAM" id="Phobius"/>
    </source>
</evidence>